<dbReference type="RefSeq" id="WP_055263371.1">
    <property type="nucleotide sequence ID" value="NZ_CABIXQ010000002.1"/>
</dbReference>
<evidence type="ECO:0000256" key="1">
    <source>
        <dbReference type="ARBA" id="ARBA00004651"/>
    </source>
</evidence>
<dbReference type="Gene3D" id="1.10.3860.10">
    <property type="entry name" value="Sodium:dicarboxylate symporter"/>
    <property type="match status" value="1"/>
</dbReference>
<feature type="transmembrane region" description="Helical" evidence="8">
    <location>
        <begin position="260"/>
        <end position="280"/>
    </location>
</feature>
<keyword evidence="3" id="KW-1003">Cell membrane</keyword>
<protein>
    <submittedName>
        <fullName evidence="9">Proton glutamate symport protein</fullName>
    </submittedName>
</protein>
<feature type="transmembrane region" description="Helical" evidence="8">
    <location>
        <begin position="333"/>
        <end position="358"/>
    </location>
</feature>
<evidence type="ECO:0000256" key="2">
    <source>
        <dbReference type="ARBA" id="ARBA00022448"/>
    </source>
</evidence>
<dbReference type="GO" id="GO:0015293">
    <property type="term" value="F:symporter activity"/>
    <property type="evidence" value="ECO:0007669"/>
    <property type="project" value="UniProtKB-KW"/>
</dbReference>
<feature type="transmembrane region" description="Helical" evidence="8">
    <location>
        <begin position="300"/>
        <end position="321"/>
    </location>
</feature>
<evidence type="ECO:0000256" key="8">
    <source>
        <dbReference type="SAM" id="Phobius"/>
    </source>
</evidence>
<feature type="transmembrane region" description="Helical" evidence="8">
    <location>
        <begin position="88"/>
        <end position="108"/>
    </location>
</feature>
<feature type="transmembrane region" description="Helical" evidence="8">
    <location>
        <begin position="225"/>
        <end position="248"/>
    </location>
</feature>
<dbReference type="PRINTS" id="PR00173">
    <property type="entry name" value="EDTRNSPORT"/>
</dbReference>
<reference evidence="9 10" key="1">
    <citation type="submission" date="2015-09" db="EMBL/GenBank/DDBJ databases">
        <authorList>
            <consortium name="Pathogen Informatics"/>
        </authorList>
    </citation>
    <scope>NUCLEOTIDE SEQUENCE [LARGE SCALE GENOMIC DNA]</scope>
    <source>
        <strain evidence="9 10">2789STDY5834856</strain>
    </source>
</reference>
<dbReference type="SUPFAM" id="SSF118215">
    <property type="entry name" value="Proton glutamate symport protein"/>
    <property type="match status" value="1"/>
</dbReference>
<dbReference type="Proteomes" id="UP000095594">
    <property type="component" value="Unassembled WGS sequence"/>
</dbReference>
<dbReference type="EMBL" id="CYZX01000002">
    <property type="protein sequence ID" value="CUN71149.1"/>
    <property type="molecule type" value="Genomic_DNA"/>
</dbReference>
<evidence type="ECO:0000256" key="5">
    <source>
        <dbReference type="ARBA" id="ARBA00022847"/>
    </source>
</evidence>
<keyword evidence="4 8" id="KW-0812">Transmembrane</keyword>
<feature type="transmembrane region" description="Helical" evidence="8">
    <location>
        <begin position="192"/>
        <end position="213"/>
    </location>
</feature>
<dbReference type="GO" id="GO:0006835">
    <property type="term" value="P:dicarboxylic acid transport"/>
    <property type="evidence" value="ECO:0007669"/>
    <property type="project" value="TreeGrafter"/>
</dbReference>
<dbReference type="InterPro" id="IPR001991">
    <property type="entry name" value="Na-dicarboxylate_symporter"/>
</dbReference>
<evidence type="ECO:0000256" key="4">
    <source>
        <dbReference type="ARBA" id="ARBA00022692"/>
    </source>
</evidence>
<keyword evidence="6 8" id="KW-1133">Transmembrane helix</keyword>
<evidence type="ECO:0000256" key="7">
    <source>
        <dbReference type="ARBA" id="ARBA00023136"/>
    </source>
</evidence>
<dbReference type="OrthoDB" id="9768885at2"/>
<proteinExistence type="predicted"/>
<name>A0A173Z647_9CLOT</name>
<dbReference type="PANTHER" id="PTHR42865">
    <property type="entry name" value="PROTON/GLUTAMATE-ASPARTATE SYMPORTER"/>
    <property type="match status" value="1"/>
</dbReference>
<gene>
    <name evidence="9" type="primary">gltP_1</name>
    <name evidence="9" type="ORF">ERS852471_00384</name>
</gene>
<evidence type="ECO:0000256" key="3">
    <source>
        <dbReference type="ARBA" id="ARBA00022475"/>
    </source>
</evidence>
<dbReference type="AlphaFoldDB" id="A0A173Z647"/>
<dbReference type="GO" id="GO:0005886">
    <property type="term" value="C:plasma membrane"/>
    <property type="evidence" value="ECO:0007669"/>
    <property type="project" value="UniProtKB-SubCell"/>
</dbReference>
<evidence type="ECO:0000256" key="6">
    <source>
        <dbReference type="ARBA" id="ARBA00022989"/>
    </source>
</evidence>
<feature type="transmembrane region" description="Helical" evidence="8">
    <location>
        <begin position="53"/>
        <end position="76"/>
    </location>
</feature>
<sequence length="426" mass="44488">MKNKIGLTAKIFIGMGLGLLLGLAIRALPSGFIKDTVFLNGILKVLGTGFISAIKMLVVPLVFASITCGVASLANIKSLGRIGGKTVVFYLFTTAVAISIAIGLGFLINPGVGLDMSSLVLQEPTIGESQSIADLIISIIPTNPIKAMVDGDMLQIISFSILFGATISILGEKAKPVKTFMLSLNEVCLKMVNIVMAIAPFGVFGLIANTFATTGFEAFGSLVKYMIVVLLALAVHAVVVYSGLLKAFTGLNIVPFVKRFAKVAAVTFSTASSGAALPVTKKAMDDSGVSNKVSSFTIPLGATINMDGTAIMQGAATVFIAQIYGIELGIGQIMAVIVTATLASIGTAAVPGVGLVMLSMVLRTVGLPVEGIGLIMGVDRILDMCRTTINVFGDCICTLIVSKSENEFDEEKYYSDDDIMIDEVTA</sequence>
<evidence type="ECO:0000313" key="10">
    <source>
        <dbReference type="Proteomes" id="UP000095594"/>
    </source>
</evidence>
<evidence type="ECO:0000313" key="9">
    <source>
        <dbReference type="EMBL" id="CUN71149.1"/>
    </source>
</evidence>
<dbReference type="InterPro" id="IPR036458">
    <property type="entry name" value="Na:dicarbo_symporter_sf"/>
</dbReference>
<dbReference type="FunFam" id="1.10.3860.10:FF:000001">
    <property type="entry name" value="C4-dicarboxylate transport protein"/>
    <property type="match status" value="1"/>
</dbReference>
<keyword evidence="2" id="KW-0813">Transport</keyword>
<dbReference type="PANTHER" id="PTHR42865:SF7">
    <property type="entry name" value="PROTON_GLUTAMATE-ASPARTATE SYMPORTER"/>
    <property type="match status" value="1"/>
</dbReference>
<organism evidence="9 10">
    <name type="scientific">Clostridium disporicum</name>
    <dbReference type="NCBI Taxonomy" id="84024"/>
    <lineage>
        <taxon>Bacteria</taxon>
        <taxon>Bacillati</taxon>
        <taxon>Bacillota</taxon>
        <taxon>Clostridia</taxon>
        <taxon>Eubacteriales</taxon>
        <taxon>Clostridiaceae</taxon>
        <taxon>Clostridium</taxon>
    </lineage>
</organism>
<accession>A0A173Z647</accession>
<keyword evidence="5" id="KW-0769">Symport</keyword>
<feature type="transmembrane region" description="Helical" evidence="8">
    <location>
        <begin position="12"/>
        <end position="33"/>
    </location>
</feature>
<keyword evidence="7 8" id="KW-0472">Membrane</keyword>
<feature type="transmembrane region" description="Helical" evidence="8">
    <location>
        <begin position="153"/>
        <end position="171"/>
    </location>
</feature>
<comment type="subcellular location">
    <subcellularLocation>
        <location evidence="1">Cell membrane</location>
        <topology evidence="1">Multi-pass membrane protein</topology>
    </subcellularLocation>
</comment>
<dbReference type="Pfam" id="PF00375">
    <property type="entry name" value="SDF"/>
    <property type="match status" value="1"/>
</dbReference>